<feature type="transmembrane region" description="Helical" evidence="1">
    <location>
        <begin position="105"/>
        <end position="121"/>
    </location>
</feature>
<gene>
    <name evidence="2" type="ORF">BSU04_43345</name>
</gene>
<evidence type="ECO:0000256" key="1">
    <source>
        <dbReference type="SAM" id="Phobius"/>
    </source>
</evidence>
<keyword evidence="1" id="KW-0472">Membrane</keyword>
<feature type="transmembrane region" description="Helical" evidence="1">
    <location>
        <begin position="12"/>
        <end position="40"/>
    </location>
</feature>
<name>A0A226WM45_CABSO</name>
<comment type="caution">
    <text evidence="2">The sequence shown here is derived from an EMBL/GenBank/DDBJ whole genome shotgun (WGS) entry which is preliminary data.</text>
</comment>
<reference evidence="3" key="1">
    <citation type="submission" date="2017-01" db="EMBL/GenBank/DDBJ databases">
        <title>Genome Analysis of Deinococcus marmoris KOPRI26562.</title>
        <authorList>
            <person name="Kim J.H."/>
            <person name="Oh H.-M."/>
        </authorList>
    </citation>
    <scope>NUCLEOTIDE SEQUENCE [LARGE SCALE GENOMIC DNA]</scope>
    <source>
        <strain evidence="3">PAMC 26633</strain>
    </source>
</reference>
<protein>
    <submittedName>
        <fullName evidence="2">Na+/proline symporter</fullName>
    </submittedName>
</protein>
<feature type="transmembrane region" description="Helical" evidence="1">
    <location>
        <begin position="76"/>
        <end position="99"/>
    </location>
</feature>
<evidence type="ECO:0000313" key="2">
    <source>
        <dbReference type="EMBL" id="OXC72183.1"/>
    </source>
</evidence>
<evidence type="ECO:0000313" key="3">
    <source>
        <dbReference type="Proteomes" id="UP000214720"/>
    </source>
</evidence>
<accession>A0A226WM45</accession>
<sequence length="124" mass="13047">MELHKGSPHFKWQALFWPAAAISGIAAGIVFAALALTAVWSAGGSFWGPLRVVAAIAMGIDVFVQPTAYNLAMTFMALSVHFMLSVGFALILAAIIFAFNFDSSVGIALAVGGVFGVLVYLPKR</sequence>
<dbReference type="RefSeq" id="WP_089165979.1">
    <property type="nucleotide sequence ID" value="NZ_MTHB01000280.1"/>
</dbReference>
<feature type="transmembrane region" description="Helical" evidence="1">
    <location>
        <begin position="46"/>
        <end position="64"/>
    </location>
</feature>
<dbReference type="AlphaFoldDB" id="A0A226WM45"/>
<dbReference type="OrthoDB" id="6169516at2"/>
<keyword evidence="1" id="KW-1133">Transmembrane helix</keyword>
<proteinExistence type="predicted"/>
<organism evidence="2 3">
    <name type="scientific">Caballeronia sordidicola</name>
    <name type="common">Burkholderia sordidicola</name>
    <dbReference type="NCBI Taxonomy" id="196367"/>
    <lineage>
        <taxon>Bacteria</taxon>
        <taxon>Pseudomonadati</taxon>
        <taxon>Pseudomonadota</taxon>
        <taxon>Betaproteobacteria</taxon>
        <taxon>Burkholderiales</taxon>
        <taxon>Burkholderiaceae</taxon>
        <taxon>Caballeronia</taxon>
    </lineage>
</organism>
<dbReference type="Proteomes" id="UP000214720">
    <property type="component" value="Unassembled WGS sequence"/>
</dbReference>
<dbReference type="EMBL" id="MTHB01000280">
    <property type="protein sequence ID" value="OXC72183.1"/>
    <property type="molecule type" value="Genomic_DNA"/>
</dbReference>
<keyword evidence="1" id="KW-0812">Transmembrane</keyword>